<dbReference type="NCBIfam" id="TIGR01640">
    <property type="entry name" value="F_box_assoc_1"/>
    <property type="match status" value="1"/>
</dbReference>
<name>A0AAD3XZA1_NEPGR</name>
<evidence type="ECO:0000313" key="3">
    <source>
        <dbReference type="Proteomes" id="UP001279734"/>
    </source>
</evidence>
<reference evidence="2" key="1">
    <citation type="submission" date="2023-05" db="EMBL/GenBank/DDBJ databases">
        <title>Nepenthes gracilis genome sequencing.</title>
        <authorList>
            <person name="Fukushima K."/>
        </authorList>
    </citation>
    <scope>NUCLEOTIDE SEQUENCE</scope>
    <source>
        <strain evidence="2">SING2019-196</strain>
    </source>
</reference>
<accession>A0AAD3XZA1</accession>
<comment type="caution">
    <text evidence="2">The sequence shown here is derived from an EMBL/GenBank/DDBJ whole genome shotgun (WGS) entry which is preliminary data.</text>
</comment>
<keyword evidence="3" id="KW-1185">Reference proteome</keyword>
<dbReference type="EMBL" id="BSYO01000023">
    <property type="protein sequence ID" value="GMH21780.1"/>
    <property type="molecule type" value="Genomic_DNA"/>
</dbReference>
<organism evidence="2 3">
    <name type="scientific">Nepenthes gracilis</name>
    <name type="common">Slender pitcher plant</name>
    <dbReference type="NCBI Taxonomy" id="150966"/>
    <lineage>
        <taxon>Eukaryota</taxon>
        <taxon>Viridiplantae</taxon>
        <taxon>Streptophyta</taxon>
        <taxon>Embryophyta</taxon>
        <taxon>Tracheophyta</taxon>
        <taxon>Spermatophyta</taxon>
        <taxon>Magnoliopsida</taxon>
        <taxon>eudicotyledons</taxon>
        <taxon>Gunneridae</taxon>
        <taxon>Pentapetalae</taxon>
        <taxon>Caryophyllales</taxon>
        <taxon>Nepenthaceae</taxon>
        <taxon>Nepenthes</taxon>
    </lineage>
</organism>
<dbReference type="Gene3D" id="1.20.1280.50">
    <property type="match status" value="1"/>
</dbReference>
<dbReference type="InterPro" id="IPR036047">
    <property type="entry name" value="F-box-like_dom_sf"/>
</dbReference>
<evidence type="ECO:0000259" key="1">
    <source>
        <dbReference type="PROSITE" id="PS50181"/>
    </source>
</evidence>
<dbReference type="PANTHER" id="PTHR31672">
    <property type="entry name" value="BNACNNG10540D PROTEIN"/>
    <property type="match status" value="1"/>
</dbReference>
<dbReference type="InterPro" id="IPR017451">
    <property type="entry name" value="F-box-assoc_interact_dom"/>
</dbReference>
<gene>
    <name evidence="2" type="ORF">Nepgr_023622</name>
</gene>
<dbReference type="InterPro" id="IPR001810">
    <property type="entry name" value="F-box_dom"/>
</dbReference>
<protein>
    <recommendedName>
        <fullName evidence="1">F-box domain-containing protein</fullName>
    </recommendedName>
</protein>
<dbReference type="AlphaFoldDB" id="A0AAD3XZA1"/>
<dbReference type="PROSITE" id="PS50181">
    <property type="entry name" value="FBOX"/>
    <property type="match status" value="1"/>
</dbReference>
<dbReference type="InterPro" id="IPR050796">
    <property type="entry name" value="SCF_F-box_component"/>
</dbReference>
<feature type="domain" description="F-box" evidence="1">
    <location>
        <begin position="33"/>
        <end position="78"/>
    </location>
</feature>
<proteinExistence type="predicted"/>
<dbReference type="Pfam" id="PF08268">
    <property type="entry name" value="FBA_3"/>
    <property type="match status" value="1"/>
</dbReference>
<dbReference type="PANTHER" id="PTHR31672:SF11">
    <property type="entry name" value="F-BOX PROTEIN CPR1-LIKE ISOFORM X2"/>
    <property type="match status" value="1"/>
</dbReference>
<dbReference type="InterPro" id="IPR013187">
    <property type="entry name" value="F-box-assoc_dom_typ3"/>
</dbReference>
<dbReference type="SMART" id="SM00256">
    <property type="entry name" value="FBOX"/>
    <property type="match status" value="1"/>
</dbReference>
<sequence>MPKSTRNKTSGLLRIVQERELLKKEIDDEEKRKRPIPDLPKDCVSCILLRLPVNDLQRSSCVCKPWNNMINTSMFIEYHLCRSEYVTIFLSSHKDEDQNNLYPPSVRKENATTFSVEKDLLKSVPVFCQPSVNERSKSYIHFLEIHDGRSNMREYNISCLGKIFASCNGLILLENKLKEGGLIVLNPVTRKLNALPVGTICPRHAESNGFVLDPSSNEYKVIHMFRDESGYISCEILSLRDRKWKEVNGPSLGLITWFGYKPVSAVGALNWLPSIDHNDYVVSMEIENAKFKTLSLPKSGRIHDGIVEMEGFLCFVAHEPMNRIVIWVLKSLSEVNWMKQQSIEVGCIMDMVPVSGSRFGNHMIFRRDEDGSLYVYDFNLKVMSFVEMENGVIPLSGSYVSHVNSLVSWPFERSGK</sequence>
<evidence type="ECO:0000313" key="2">
    <source>
        <dbReference type="EMBL" id="GMH21780.1"/>
    </source>
</evidence>
<dbReference type="Pfam" id="PF00646">
    <property type="entry name" value="F-box"/>
    <property type="match status" value="1"/>
</dbReference>
<dbReference type="Proteomes" id="UP001279734">
    <property type="component" value="Unassembled WGS sequence"/>
</dbReference>
<dbReference type="SUPFAM" id="SSF81383">
    <property type="entry name" value="F-box domain"/>
    <property type="match status" value="1"/>
</dbReference>